<dbReference type="SUPFAM" id="SSF53850">
    <property type="entry name" value="Periplasmic binding protein-like II"/>
    <property type="match status" value="1"/>
</dbReference>
<keyword evidence="3" id="KW-1185">Reference proteome</keyword>
<dbReference type="InterPro" id="IPR005119">
    <property type="entry name" value="LysR_subst-bd"/>
</dbReference>
<dbReference type="EMBL" id="CP141059">
    <property type="protein sequence ID" value="WQQ25318.1"/>
    <property type="molecule type" value="Genomic_DNA"/>
</dbReference>
<gene>
    <name evidence="2" type="ORF">SHK19_15265</name>
</gene>
<evidence type="ECO:0000313" key="2">
    <source>
        <dbReference type="EMBL" id="WQQ25318.1"/>
    </source>
</evidence>
<proteinExistence type="predicted"/>
<dbReference type="Gene3D" id="3.40.190.290">
    <property type="match status" value="1"/>
</dbReference>
<name>A0ABZ0ZLU3_9ACTN</name>
<dbReference type="Proteomes" id="UP001327225">
    <property type="component" value="Chromosome"/>
</dbReference>
<protein>
    <submittedName>
        <fullName evidence="2">LysR substrate-binding domain-containing protein</fullName>
    </submittedName>
</protein>
<feature type="domain" description="LysR substrate-binding" evidence="1">
    <location>
        <begin position="11"/>
        <end position="79"/>
    </location>
</feature>
<evidence type="ECO:0000313" key="3">
    <source>
        <dbReference type="Proteomes" id="UP001327225"/>
    </source>
</evidence>
<dbReference type="Pfam" id="PF03466">
    <property type="entry name" value="LysR_substrate"/>
    <property type="match status" value="1"/>
</dbReference>
<evidence type="ECO:0000259" key="1">
    <source>
        <dbReference type="Pfam" id="PF03466"/>
    </source>
</evidence>
<sequence>MLRLSRSRGARTDLEASSPDTLLGLVRRGVGVALLSASMTLGADGLSAMVVTDAPVQAKLGLAARRGRRPAASEELLGRLCAALIG</sequence>
<organism evidence="2 3">
    <name type="scientific">Nocardioides bizhenqiangii</name>
    <dbReference type="NCBI Taxonomy" id="3095076"/>
    <lineage>
        <taxon>Bacteria</taxon>
        <taxon>Bacillati</taxon>
        <taxon>Actinomycetota</taxon>
        <taxon>Actinomycetes</taxon>
        <taxon>Propionibacteriales</taxon>
        <taxon>Nocardioidaceae</taxon>
        <taxon>Nocardioides</taxon>
    </lineage>
</organism>
<reference evidence="3" key="1">
    <citation type="submission" date="2023-12" db="EMBL/GenBank/DDBJ databases">
        <title>Novel species in genus Nocardioides.</title>
        <authorList>
            <person name="Zhou H."/>
        </authorList>
    </citation>
    <scope>NUCLEOTIDE SEQUENCE [LARGE SCALE GENOMIC DNA]</scope>
    <source>
        <strain evidence="3">HM61</strain>
    </source>
</reference>
<dbReference type="RefSeq" id="WP_322936748.1">
    <property type="nucleotide sequence ID" value="NZ_CP141059.1"/>
</dbReference>
<accession>A0ABZ0ZLU3</accession>